<dbReference type="InterPro" id="IPR036568">
    <property type="entry name" value="GGCT-like_sf"/>
</dbReference>
<dbReference type="GO" id="GO:0016740">
    <property type="term" value="F:transferase activity"/>
    <property type="evidence" value="ECO:0007669"/>
    <property type="project" value="UniProtKB-KW"/>
</dbReference>
<dbReference type="SUPFAM" id="SSF110857">
    <property type="entry name" value="Gamma-glutamyl cyclotransferase-like"/>
    <property type="match status" value="1"/>
</dbReference>
<gene>
    <name evidence="5" type="ORF">DDE83_005761</name>
</gene>
<dbReference type="PANTHER" id="PTHR31544">
    <property type="entry name" value="AIG2-LIKE PROTEIN D"/>
    <property type="match status" value="1"/>
</dbReference>
<dbReference type="InterPro" id="IPR045038">
    <property type="entry name" value="AIG2-like"/>
</dbReference>
<reference evidence="6" key="1">
    <citation type="submission" date="2018-05" db="EMBL/GenBank/DDBJ databases">
        <title>Draft genome sequence of Stemphylium lycopersici strain CIDEFI 213.</title>
        <authorList>
            <person name="Medina R."/>
            <person name="Franco M.E.E."/>
            <person name="Lucentini C.G."/>
            <person name="Saparrat M.C.N."/>
            <person name="Balatti P.A."/>
        </authorList>
    </citation>
    <scope>NUCLEOTIDE SEQUENCE [LARGE SCALE GENOMIC DNA]</scope>
    <source>
        <strain evidence="6">CIDEFI 213</strain>
    </source>
</reference>
<dbReference type="InterPro" id="IPR013024">
    <property type="entry name" value="GGCT-like"/>
</dbReference>
<evidence type="ECO:0000256" key="2">
    <source>
        <dbReference type="ARBA" id="ARBA00022679"/>
    </source>
</evidence>
<dbReference type="InterPro" id="IPR009288">
    <property type="entry name" value="AIG2-like_dom"/>
</dbReference>
<dbReference type="Pfam" id="PF06094">
    <property type="entry name" value="GGACT"/>
    <property type="match status" value="1"/>
</dbReference>
<protein>
    <recommendedName>
        <fullName evidence="3">Putative gamma-glutamylcyclotransferase</fullName>
    </recommendedName>
</protein>
<comment type="caution">
    <text evidence="5">The sequence shown here is derived from an EMBL/GenBank/DDBJ whole genome shotgun (WGS) entry which is preliminary data.</text>
</comment>
<dbReference type="PANTHER" id="PTHR31544:SF4">
    <property type="entry name" value="GAMMA-GLUTAMYLCYCLOTRANSFERASE-RELATED"/>
    <property type="match status" value="1"/>
</dbReference>
<dbReference type="AlphaFoldDB" id="A0A364N1B0"/>
<dbReference type="CDD" id="cd06661">
    <property type="entry name" value="GGCT_like"/>
    <property type="match status" value="1"/>
</dbReference>
<keyword evidence="6" id="KW-1185">Reference proteome</keyword>
<evidence type="ECO:0000256" key="1">
    <source>
        <dbReference type="ARBA" id="ARBA00008861"/>
    </source>
</evidence>
<dbReference type="Gene3D" id="3.10.490.10">
    <property type="entry name" value="Gamma-glutamyl cyclotransferase-like"/>
    <property type="match status" value="1"/>
</dbReference>
<evidence type="ECO:0000313" key="5">
    <source>
        <dbReference type="EMBL" id="RAR08924.1"/>
    </source>
</evidence>
<dbReference type="Proteomes" id="UP000249619">
    <property type="component" value="Unassembled WGS sequence"/>
</dbReference>
<evidence type="ECO:0000256" key="3">
    <source>
        <dbReference type="ARBA" id="ARBA00030602"/>
    </source>
</evidence>
<accession>A0A364N1B0</accession>
<dbReference type="EMBL" id="QGDH01000081">
    <property type="protein sequence ID" value="RAR08924.1"/>
    <property type="molecule type" value="Genomic_DNA"/>
</dbReference>
<keyword evidence="2" id="KW-0808">Transferase</keyword>
<comment type="similarity">
    <text evidence="1">Belongs to the gamma-glutamylcyclotransferase family.</text>
</comment>
<name>A0A364N1B0_STELY</name>
<sequence length="220" mass="24642">MTAPLDTAAKVQVAAQLARIPDVLQDEEDGTVTFVQVDVFAKEAIKSHLGPNTAAEFIPRRVPTEKALCDTSIAPTLGLDTTLPQYRISTTTTSTRKEIQQNTYPVPYFFYGTLTEPNRLQRLFNLDAVQPALLTPVIVRGGKVRMWGEYRALVDAGEKEVVEGWMYEVQNKEHEDALRFYEGMEYEVVRCDMMVKGKGKGERLEGLTFRFCGDEGVLTG</sequence>
<organism evidence="5 6">
    <name type="scientific">Stemphylium lycopersici</name>
    <name type="common">Tomato gray leaf spot disease fungus</name>
    <name type="synonym">Thyrospora lycopersici</name>
    <dbReference type="NCBI Taxonomy" id="183478"/>
    <lineage>
        <taxon>Eukaryota</taxon>
        <taxon>Fungi</taxon>
        <taxon>Dikarya</taxon>
        <taxon>Ascomycota</taxon>
        <taxon>Pezizomycotina</taxon>
        <taxon>Dothideomycetes</taxon>
        <taxon>Pleosporomycetidae</taxon>
        <taxon>Pleosporales</taxon>
        <taxon>Pleosporineae</taxon>
        <taxon>Pleosporaceae</taxon>
        <taxon>Stemphylium</taxon>
    </lineage>
</organism>
<proteinExistence type="inferred from homology"/>
<feature type="domain" description="Gamma-glutamylcyclotransferase AIG2-like" evidence="4">
    <location>
        <begin position="108"/>
        <end position="209"/>
    </location>
</feature>
<evidence type="ECO:0000313" key="6">
    <source>
        <dbReference type="Proteomes" id="UP000249619"/>
    </source>
</evidence>
<evidence type="ECO:0000259" key="4">
    <source>
        <dbReference type="Pfam" id="PF06094"/>
    </source>
</evidence>